<feature type="region of interest" description="Disordered" evidence="1">
    <location>
        <begin position="15"/>
        <end position="46"/>
    </location>
</feature>
<organism evidence="2 3">
    <name type="scientific">Escherichia coli O6:H1 (strain CFT073 / ATCC 700928 / UPEC)</name>
    <dbReference type="NCBI Taxonomy" id="199310"/>
    <lineage>
        <taxon>Bacteria</taxon>
        <taxon>Pseudomonadati</taxon>
        <taxon>Pseudomonadota</taxon>
        <taxon>Gammaproteobacteria</taxon>
        <taxon>Enterobacterales</taxon>
        <taxon>Enterobacteriaceae</taxon>
        <taxon>Escherichia</taxon>
    </lineage>
</organism>
<dbReference type="Proteomes" id="UP000001410">
    <property type="component" value="Chromosome"/>
</dbReference>
<dbReference type="AlphaFoldDB" id="A0A0H2VCY7"/>
<evidence type="ECO:0000313" key="2">
    <source>
        <dbReference type="EMBL" id="AAN83199.1"/>
    </source>
</evidence>
<keyword evidence="3" id="KW-1185">Reference proteome</keyword>
<protein>
    <submittedName>
        <fullName evidence="2">Uncharacterized protein</fullName>
    </submittedName>
</protein>
<dbReference type="KEGG" id="ecc:c4766"/>
<name>A0A0H2VCY7_ECOL6</name>
<evidence type="ECO:0000256" key="1">
    <source>
        <dbReference type="SAM" id="MobiDB-lite"/>
    </source>
</evidence>
<dbReference type="HOGENOM" id="CLU_3183037_0_0_6"/>
<reference evidence="2 3" key="1">
    <citation type="journal article" date="2002" name="Proc. Natl. Acad. Sci. U.S.A.">
        <title>Extensive mosaic structure revealed by the complete genome sequence of uropathogenic Escherichia coli.</title>
        <authorList>
            <person name="Welch R.A."/>
            <person name="Burland V."/>
            <person name="Plunkett G.III."/>
            <person name="Redford P."/>
            <person name="Roesch P."/>
            <person name="Rasko D."/>
            <person name="Buckles E.L."/>
            <person name="Liou S.R."/>
            <person name="Boutin A."/>
            <person name="Hackett J."/>
            <person name="Stroud D."/>
            <person name="Mayhew G.F."/>
            <person name="Rose D.J."/>
            <person name="Zhou S."/>
            <person name="Schwartz D.C."/>
            <person name="Perna N.T."/>
            <person name="Mobley H.L."/>
            <person name="Donnenberg M.S."/>
            <person name="Blattner F.R."/>
        </authorList>
    </citation>
    <scope>NUCLEOTIDE SEQUENCE [LARGE SCALE GENOMIC DNA]</scope>
    <source>
        <strain evidence="3">CFT073 / ATCC 700928 / UPEC</strain>
    </source>
</reference>
<evidence type="ECO:0000313" key="3">
    <source>
        <dbReference type="Proteomes" id="UP000001410"/>
    </source>
</evidence>
<accession>A0A0H2VCY7</accession>
<gene>
    <name evidence="2" type="ordered locus">c4766</name>
</gene>
<dbReference type="EMBL" id="AE014075">
    <property type="protein sequence ID" value="AAN83199.1"/>
    <property type="molecule type" value="Genomic_DNA"/>
</dbReference>
<sequence length="46" mass="5195">MMVLLCDDLRQCTYSGDKTGHRRSGDPGTNLPDPRLFVGDTRIDDR</sequence>
<proteinExistence type="predicted"/>